<evidence type="ECO:0000313" key="2">
    <source>
        <dbReference type="Proteomes" id="UP000887159"/>
    </source>
</evidence>
<name>A0A8X6RPG8_TRICX</name>
<reference evidence="1" key="1">
    <citation type="submission" date="2020-08" db="EMBL/GenBank/DDBJ databases">
        <title>Multicomponent nature underlies the extraordinary mechanical properties of spider dragline silk.</title>
        <authorList>
            <person name="Kono N."/>
            <person name="Nakamura H."/>
            <person name="Mori M."/>
            <person name="Yoshida Y."/>
            <person name="Ohtoshi R."/>
            <person name="Malay A.D."/>
            <person name="Moran D.A.P."/>
            <person name="Tomita M."/>
            <person name="Numata K."/>
            <person name="Arakawa K."/>
        </authorList>
    </citation>
    <scope>NUCLEOTIDE SEQUENCE</scope>
</reference>
<accession>A0A8X6RPG8</accession>
<dbReference type="EMBL" id="BMAU01021176">
    <property type="protein sequence ID" value="GFX94080.1"/>
    <property type="molecule type" value="Genomic_DNA"/>
</dbReference>
<dbReference type="AlphaFoldDB" id="A0A8X6RPG8"/>
<organism evidence="1 2">
    <name type="scientific">Trichonephila clavipes</name>
    <name type="common">Golden silk orbweaver</name>
    <name type="synonym">Nephila clavipes</name>
    <dbReference type="NCBI Taxonomy" id="2585209"/>
    <lineage>
        <taxon>Eukaryota</taxon>
        <taxon>Metazoa</taxon>
        <taxon>Ecdysozoa</taxon>
        <taxon>Arthropoda</taxon>
        <taxon>Chelicerata</taxon>
        <taxon>Arachnida</taxon>
        <taxon>Araneae</taxon>
        <taxon>Araneomorphae</taxon>
        <taxon>Entelegynae</taxon>
        <taxon>Araneoidea</taxon>
        <taxon>Nephilidae</taxon>
        <taxon>Trichonephila</taxon>
    </lineage>
</organism>
<evidence type="ECO:0000313" key="1">
    <source>
        <dbReference type="EMBL" id="GFX94080.1"/>
    </source>
</evidence>
<protein>
    <submittedName>
        <fullName evidence="1">Mariner Mos1 transposase</fullName>
    </submittedName>
</protein>
<dbReference type="InterPro" id="IPR036388">
    <property type="entry name" value="WH-like_DNA-bd_sf"/>
</dbReference>
<keyword evidence="2" id="KW-1185">Reference proteome</keyword>
<dbReference type="Proteomes" id="UP000887159">
    <property type="component" value="Unassembled WGS sequence"/>
</dbReference>
<gene>
    <name evidence="1" type="primary">G5I_10332</name>
    <name evidence="1" type="ORF">TNCV_3414421</name>
</gene>
<dbReference type="Gene3D" id="1.10.10.10">
    <property type="entry name" value="Winged helix-like DNA-binding domain superfamily/Winged helix DNA-binding domain"/>
    <property type="match status" value="1"/>
</dbReference>
<comment type="caution">
    <text evidence="1">The sequence shown here is derived from an EMBL/GenBank/DDBJ whole genome shotgun (WGS) entry which is preliminary data.</text>
</comment>
<proteinExistence type="predicted"/>
<sequence>MLADEEFEELLYQDSCQKQDEPAKSLNLYCTVVSKPLNVFCMIQRQGNWVPNELKPIHVEKKFFTCEQLIRRQKMLFYILTSHEENSITYNNPKCEKVTGFIWSYVKIDRRFMIRSSCSLFGGTTLILCSMSCFNQS</sequence>